<evidence type="ECO:0000313" key="1">
    <source>
        <dbReference type="EMBL" id="AXX98670.1"/>
    </source>
</evidence>
<dbReference type="InterPro" id="IPR029035">
    <property type="entry name" value="DHS-like_NAD/FAD-binding_dom"/>
</dbReference>
<accession>A0A347UIJ2</accession>
<dbReference type="EMBL" id="CP032125">
    <property type="protein sequence ID" value="AXX98670.1"/>
    <property type="molecule type" value="Genomic_DNA"/>
</dbReference>
<dbReference type="Gene3D" id="3.40.50.1220">
    <property type="entry name" value="TPP-binding domain"/>
    <property type="match status" value="1"/>
</dbReference>
<protein>
    <submittedName>
        <fullName evidence="1">Uncharacterized protein</fullName>
    </submittedName>
</protein>
<sequence length="1247" mass="141608">MQFIKNGPDIPEELLEAQEEGRVVFFCGAGISYPAGLPGFGGLVNKIYDTLGVSPTAVEKTALENFQYDTAIGLLERSHPGGRPAVRKALAGALKPDFTRPKTTQTHQALLTLSKCRSGQTRLVTTNFDRIFEKVIVDEKLSTSTFAAPLLPVPKNRWDGLVYLHGLLPETPADDDLNRLIISSGDFGLAYLTERWAARFVSELFRGYTVCFVGYSINDPILRYMMDALAADTLMGEDSPRAFAFGNYYPESMADAVAHEWVAKNVVPILYKGKRCHDYLHETLHAWAANYRDGVNGKQAIVSKYCQIEPVITTKQDDFVGRMLWALSDKTGLPAKHFADFDPLPTFDWVEPFTEDIFRHKDLSRFGVQANKQVDVDLSFSLLRRPSPYTRANFMVPVQFDSRSWNGLDEAMKHMARWLARHLGNPELFLWVIARGGNLHPQFEWELRRQLKDDPPSPSLQVLWALLLSGRVKSLSKHHDLYSWAGRLKAQGLTPTLRFEIRNALAPVAKISRPYRWPGAKGTPEVSEASVSDIAQWEIVLGTDYAHSALDAVGKIDKWADALPNLLPDATALLRDALDLMRELGGASDREDLSYIHQPSISDHEQNKDFNEWTALIVLTRDAWFAAADADPEMAKIEVKRWLGIRYPVFRRLAFFAAAQRPDLIDEGLALGSLLSDDHYWLWTSMTRRETIRLIASLSTRISSEQSDTLQAAITNGPPTQMFREDLNPEDLQRAKDRMQWLLLAKFRASGGVLNREAQSAFDRLEAQYPAWHIAEDERDEFSIWTSDGEEDRIVRQAPHNAAELEAWLEKYPTTDDFRESDDWQEICAKKFRLAAVALIRLARKGVWPVGRWRQALQVWSNNEFAARSWKWFGRIVYDIPELELKEITHPIAWWLKAISKTVSGESEHFFGLVGKILDAYRNDAVEIDAEIISHAINHPVGLAIEAVINWWFAQGLEDDQGLHLEVKPIFDDICREDAPGLRYGPIILAGSLITLYRVDSEWTKENLLPYFDWEQAPDIAPGMWMSFLHSPRLYWPLLDELKEAFFAVPQHFEELGDVYRKQYLSFLTYGAMEPGGSFARQDFRNVVNALPVDALATIADTLFRALQGAGEQREDYFDNRIAPFFTNLWPKTQEAKTPAVSKAFSLLCAVAGDAFPIALEMLKDWLQPVGDTNLVIHLMHKADFVASYPEEALDLLSRIIDENDQWLSEDLKKLMQSIQGADPGFGQDERFQRLVVLLQQRGHEWP</sequence>
<gene>
    <name evidence="1" type="ORF">BAR1_12510</name>
</gene>
<keyword evidence="2" id="KW-1185">Reference proteome</keyword>
<dbReference type="SUPFAM" id="SSF52467">
    <property type="entry name" value="DHS-like NAD/FAD-binding domain"/>
    <property type="match status" value="1"/>
</dbReference>
<evidence type="ECO:0000313" key="2">
    <source>
        <dbReference type="Proteomes" id="UP000261704"/>
    </source>
</evidence>
<reference evidence="1 2" key="1">
    <citation type="submission" date="2018-09" db="EMBL/GenBank/DDBJ databases">
        <title>Profundibacter amoris BAR1 gen. nov., sp. nov., a new member of the Roseobacter clade isolated at Lokis Castle Vent Field on the Arctic Mid-Oceanic Ridge.</title>
        <authorList>
            <person name="Le Moine Bauer S."/>
            <person name="Sjoeberg A.G."/>
            <person name="L'Haridon S."/>
            <person name="Stokke R."/>
            <person name="Roalkvam I."/>
            <person name="Steen I.H."/>
            <person name="Dahle H."/>
        </authorList>
    </citation>
    <scope>NUCLEOTIDE SEQUENCE [LARGE SCALE GENOMIC DNA]</scope>
    <source>
        <strain evidence="1 2">BAR1</strain>
    </source>
</reference>
<dbReference type="NCBIfam" id="NF041818">
    <property type="entry name" value="Dsr1"/>
    <property type="match status" value="1"/>
</dbReference>
<name>A0A347UIJ2_9RHOB</name>
<dbReference type="Proteomes" id="UP000261704">
    <property type="component" value="Chromosome"/>
</dbReference>
<dbReference type="OrthoDB" id="2077946at2"/>
<dbReference type="Pfam" id="PF13289">
    <property type="entry name" value="SIR2_2"/>
    <property type="match status" value="1"/>
</dbReference>
<proteinExistence type="predicted"/>
<dbReference type="RefSeq" id="WP_118943324.1">
    <property type="nucleotide sequence ID" value="NZ_CP032125.1"/>
</dbReference>
<dbReference type="KEGG" id="pamo:BAR1_12510"/>
<dbReference type="AlphaFoldDB" id="A0A347UIJ2"/>
<organism evidence="1 2">
    <name type="scientific">Profundibacter amoris</name>
    <dbReference type="NCBI Taxonomy" id="2171755"/>
    <lineage>
        <taxon>Bacteria</taxon>
        <taxon>Pseudomonadati</taxon>
        <taxon>Pseudomonadota</taxon>
        <taxon>Alphaproteobacteria</taxon>
        <taxon>Rhodobacterales</taxon>
        <taxon>Paracoccaceae</taxon>
        <taxon>Profundibacter</taxon>
    </lineage>
</organism>